<sequence>MTTRPSGVRPKTVLSALFIAWLVLWSASVLQDLFLALTGFDRKIWLLDVDFEGSIYTWFSTLLLAFAGVLAFVLASWRGEGSRGFARQWATIGAILLLLSMDESLSFHERLSGILGGVVTTTGIFKFAWVIPALALVAIVAILFLPFLRQLPRRVAGTMVAAGAVFVAGAVGMEMVAGQYVTGEESEEIFVSLSYRLMANIEEGLEVLGVLLVIKAFLMQARMLYPDFFRD</sequence>
<feature type="transmembrane region" description="Helical" evidence="1">
    <location>
        <begin position="89"/>
        <end position="107"/>
    </location>
</feature>
<gene>
    <name evidence="2" type="ORF">JAN5088_03403</name>
</gene>
<dbReference type="STRING" id="282197.SAMN04488517_11239"/>
<dbReference type="Proteomes" id="UP000048908">
    <property type="component" value="Unassembled WGS sequence"/>
</dbReference>
<reference evidence="2 3" key="1">
    <citation type="submission" date="2015-07" db="EMBL/GenBank/DDBJ databases">
        <authorList>
            <person name="Noorani M."/>
        </authorList>
    </citation>
    <scope>NUCLEOTIDE SEQUENCE [LARGE SCALE GENOMIC DNA]</scope>
    <source>
        <strain evidence="2 3">CECT 5088</strain>
    </source>
</reference>
<dbReference type="OrthoDB" id="7768412at2"/>
<keyword evidence="1" id="KW-0812">Transmembrane</keyword>
<keyword evidence="1" id="KW-1133">Transmembrane helix</keyword>
<evidence type="ECO:0000313" key="2">
    <source>
        <dbReference type="EMBL" id="CTQ34607.1"/>
    </source>
</evidence>
<keyword evidence="3" id="KW-1185">Reference proteome</keyword>
<proteinExistence type="predicted"/>
<evidence type="ECO:0000256" key="1">
    <source>
        <dbReference type="SAM" id="Phobius"/>
    </source>
</evidence>
<dbReference type="AlphaFoldDB" id="A0A0M6XVJ0"/>
<feature type="transmembrane region" description="Helical" evidence="1">
    <location>
        <begin position="197"/>
        <end position="218"/>
    </location>
</feature>
<dbReference type="RefSeq" id="WP_055683975.1">
    <property type="nucleotide sequence ID" value="NZ_CXPG01000023.1"/>
</dbReference>
<dbReference type="EMBL" id="CXPG01000023">
    <property type="protein sequence ID" value="CTQ34607.1"/>
    <property type="molecule type" value="Genomic_DNA"/>
</dbReference>
<feature type="transmembrane region" description="Helical" evidence="1">
    <location>
        <begin position="127"/>
        <end position="148"/>
    </location>
</feature>
<feature type="transmembrane region" description="Helical" evidence="1">
    <location>
        <begin position="155"/>
        <end position="177"/>
    </location>
</feature>
<feature type="transmembrane region" description="Helical" evidence="1">
    <location>
        <begin position="55"/>
        <end position="77"/>
    </location>
</feature>
<name>A0A0M6XVJ0_9RHOB</name>
<accession>A0A0M6XVJ0</accession>
<evidence type="ECO:0000313" key="3">
    <source>
        <dbReference type="Proteomes" id="UP000048908"/>
    </source>
</evidence>
<keyword evidence="1" id="KW-0472">Membrane</keyword>
<protein>
    <submittedName>
        <fullName evidence="2">Uncharacterized protein</fullName>
    </submittedName>
</protein>
<organism evidence="2 3">
    <name type="scientific">Jannaschia rubra</name>
    <dbReference type="NCBI Taxonomy" id="282197"/>
    <lineage>
        <taxon>Bacteria</taxon>
        <taxon>Pseudomonadati</taxon>
        <taxon>Pseudomonadota</taxon>
        <taxon>Alphaproteobacteria</taxon>
        <taxon>Rhodobacterales</taxon>
        <taxon>Roseobacteraceae</taxon>
        <taxon>Jannaschia</taxon>
    </lineage>
</organism>